<dbReference type="GO" id="GO:0000160">
    <property type="term" value="P:phosphorelay signal transduction system"/>
    <property type="evidence" value="ECO:0007669"/>
    <property type="project" value="InterPro"/>
</dbReference>
<evidence type="ECO:0000313" key="5">
    <source>
        <dbReference type="Proteomes" id="UP000474758"/>
    </source>
</evidence>
<organism evidence="4 5">
    <name type="scientific">Paragemmobacter kunshanensis</name>
    <dbReference type="NCBI Taxonomy" id="2583234"/>
    <lineage>
        <taxon>Bacteria</taxon>
        <taxon>Pseudomonadati</taxon>
        <taxon>Pseudomonadota</taxon>
        <taxon>Alphaproteobacteria</taxon>
        <taxon>Rhodobacterales</taxon>
        <taxon>Paracoccaceae</taxon>
        <taxon>Paragemmobacter</taxon>
    </lineage>
</organism>
<evidence type="ECO:0000313" key="4">
    <source>
        <dbReference type="EMBL" id="NGQ89466.1"/>
    </source>
</evidence>
<proteinExistence type="predicted"/>
<comment type="caution">
    <text evidence="4">The sequence shown here is derived from an EMBL/GenBank/DDBJ whole genome shotgun (WGS) entry which is preliminary data.</text>
</comment>
<accession>A0A6M1TQY2</accession>
<reference evidence="4 5" key="1">
    <citation type="submission" date="2020-02" db="EMBL/GenBank/DDBJ databases">
        <title>Rhodobacter translucens sp. nov., a novel bacterium isolated from activated sludge.</title>
        <authorList>
            <person name="Liu J."/>
        </authorList>
    </citation>
    <scope>NUCLEOTIDE SEQUENCE [LARGE SCALE GENOMIC DNA]</scope>
    <source>
        <strain evidence="4 5">HX-7-19</strain>
    </source>
</reference>
<dbReference type="Gene3D" id="3.40.50.2300">
    <property type="match status" value="1"/>
</dbReference>
<protein>
    <submittedName>
        <fullName evidence="4">Response regulator</fullName>
    </submittedName>
</protein>
<dbReference type="AlphaFoldDB" id="A0A6M1TQY2"/>
<dbReference type="InterPro" id="IPR011006">
    <property type="entry name" value="CheY-like_superfamily"/>
</dbReference>
<evidence type="ECO:0000256" key="2">
    <source>
        <dbReference type="PROSITE-ProRule" id="PRU00169"/>
    </source>
</evidence>
<dbReference type="PROSITE" id="PS50110">
    <property type="entry name" value="RESPONSE_REGULATORY"/>
    <property type="match status" value="1"/>
</dbReference>
<dbReference type="EMBL" id="JAALFE010000001">
    <property type="protein sequence ID" value="NGQ89466.1"/>
    <property type="molecule type" value="Genomic_DNA"/>
</dbReference>
<sequence>MTIRILAIDDSPTMRGLVAAALSPGCFDLHLAEDGIAGLDLLPKADPHLVITDINMPRLDGFGVIEAVRASPSHASVPILVLTTESGADLKDRARRAGATGWIVKPFDDSRLVQTIHRVLGFRE</sequence>
<gene>
    <name evidence="4" type="ORF">G5V65_01050</name>
</gene>
<dbReference type="Proteomes" id="UP000474758">
    <property type="component" value="Unassembled WGS sequence"/>
</dbReference>
<name>A0A6M1TQY2_9RHOB</name>
<feature type="modified residue" description="4-aspartylphosphate" evidence="2">
    <location>
        <position position="53"/>
    </location>
</feature>
<evidence type="ECO:0000256" key="1">
    <source>
        <dbReference type="ARBA" id="ARBA00022553"/>
    </source>
</evidence>
<evidence type="ECO:0000259" key="3">
    <source>
        <dbReference type="PROSITE" id="PS50110"/>
    </source>
</evidence>
<dbReference type="PANTHER" id="PTHR44591:SF25">
    <property type="entry name" value="CHEMOTAXIS TWO-COMPONENT RESPONSE REGULATOR"/>
    <property type="match status" value="1"/>
</dbReference>
<dbReference type="Pfam" id="PF00072">
    <property type="entry name" value="Response_reg"/>
    <property type="match status" value="1"/>
</dbReference>
<dbReference type="RefSeq" id="WP_165046565.1">
    <property type="nucleotide sequence ID" value="NZ_JAALFE010000001.1"/>
</dbReference>
<dbReference type="InterPro" id="IPR001789">
    <property type="entry name" value="Sig_transdc_resp-reg_receiver"/>
</dbReference>
<keyword evidence="5" id="KW-1185">Reference proteome</keyword>
<dbReference type="SUPFAM" id="SSF52172">
    <property type="entry name" value="CheY-like"/>
    <property type="match status" value="1"/>
</dbReference>
<feature type="domain" description="Response regulatory" evidence="3">
    <location>
        <begin position="4"/>
        <end position="120"/>
    </location>
</feature>
<dbReference type="PANTHER" id="PTHR44591">
    <property type="entry name" value="STRESS RESPONSE REGULATOR PROTEIN 1"/>
    <property type="match status" value="1"/>
</dbReference>
<keyword evidence="1 2" id="KW-0597">Phosphoprotein</keyword>
<dbReference type="SMART" id="SM00448">
    <property type="entry name" value="REC"/>
    <property type="match status" value="1"/>
</dbReference>
<dbReference type="InterPro" id="IPR050595">
    <property type="entry name" value="Bact_response_regulator"/>
</dbReference>